<gene>
    <name evidence="1" type="ORF">ETH_00040805</name>
</gene>
<dbReference type="GeneID" id="25257201"/>
<dbReference type="VEuPathDB" id="ToxoDB:ETH_00040805"/>
<protein>
    <submittedName>
        <fullName evidence="1">Uncharacterized protein</fullName>
    </submittedName>
</protein>
<reference evidence="1" key="1">
    <citation type="submission" date="2013-10" db="EMBL/GenBank/DDBJ databases">
        <title>Genomic analysis of the causative agents of coccidiosis in chickens.</title>
        <authorList>
            <person name="Reid A.J."/>
            <person name="Blake D."/>
            <person name="Billington K."/>
            <person name="Browne H."/>
            <person name="Dunn M."/>
            <person name="Hung S."/>
            <person name="Kawahara F."/>
            <person name="Miranda-Saavedra D."/>
            <person name="Mourier T."/>
            <person name="Nagra H."/>
            <person name="Otto T.D."/>
            <person name="Rawlings N."/>
            <person name="Sanchez A."/>
            <person name="Sanders M."/>
            <person name="Subramaniam C."/>
            <person name="Tay Y."/>
            <person name="Dear P."/>
            <person name="Doerig C."/>
            <person name="Gruber A."/>
            <person name="Parkinson J."/>
            <person name="Shirley M."/>
            <person name="Wan K.L."/>
            <person name="Berriman M."/>
            <person name="Tomley F."/>
            <person name="Pain A."/>
        </authorList>
    </citation>
    <scope>NUCLEOTIDE SEQUENCE [LARGE SCALE GENOMIC DNA]</scope>
    <source>
        <strain evidence="1">Houghton</strain>
    </source>
</reference>
<evidence type="ECO:0000313" key="1">
    <source>
        <dbReference type="EMBL" id="CDJ38706.1"/>
    </source>
</evidence>
<reference evidence="1" key="2">
    <citation type="submission" date="2013-10" db="EMBL/GenBank/DDBJ databases">
        <authorList>
            <person name="Aslett M."/>
        </authorList>
    </citation>
    <scope>NUCLEOTIDE SEQUENCE [LARGE SCALE GENOMIC DNA]</scope>
    <source>
        <strain evidence="1">Houghton</strain>
    </source>
</reference>
<organism evidence="1 2">
    <name type="scientific">Eimeria tenella</name>
    <name type="common">Coccidian parasite</name>
    <dbReference type="NCBI Taxonomy" id="5802"/>
    <lineage>
        <taxon>Eukaryota</taxon>
        <taxon>Sar</taxon>
        <taxon>Alveolata</taxon>
        <taxon>Apicomplexa</taxon>
        <taxon>Conoidasida</taxon>
        <taxon>Coccidia</taxon>
        <taxon>Eucoccidiorida</taxon>
        <taxon>Eimeriorina</taxon>
        <taxon>Eimeriidae</taxon>
        <taxon>Eimeria</taxon>
    </lineage>
</organism>
<keyword evidence="2" id="KW-1185">Reference proteome</keyword>
<dbReference type="VEuPathDB" id="ToxoDB:ETH2_0628800"/>
<sequence>MDLLMGADLALYLGAPWAEAGAFEGPPIYELQQHGGPRAAAAERLLPGERPAAAAAEEVLLPFEAAAEDCAAFLGLPGHGPTLSRSCCWFAAAAAAAAQFIYMCIDGSLAFLSMGGLALLCGQRLPAGLLLSGAPLFAATCALSEALLAAAKQLLFSLLLEAERSGALGGPLEAPLS</sequence>
<dbReference type="AlphaFoldDB" id="U6KL32"/>
<name>U6KL32_EIMTE</name>
<dbReference type="OrthoDB" id="10664941at2759"/>
<evidence type="ECO:0000313" key="2">
    <source>
        <dbReference type="Proteomes" id="UP000030747"/>
    </source>
</evidence>
<dbReference type="EMBL" id="HG674014">
    <property type="protein sequence ID" value="CDJ38706.1"/>
    <property type="molecule type" value="Genomic_DNA"/>
</dbReference>
<dbReference type="RefSeq" id="XP_013229462.1">
    <property type="nucleotide sequence ID" value="XM_013374008.1"/>
</dbReference>
<proteinExistence type="predicted"/>
<dbReference type="Proteomes" id="UP000030747">
    <property type="component" value="Unassembled WGS sequence"/>
</dbReference>
<accession>U6KL32</accession>